<dbReference type="GO" id="GO:0071474">
    <property type="term" value="P:cellular hyperosmotic response"/>
    <property type="evidence" value="ECO:0007669"/>
    <property type="project" value="InterPro"/>
</dbReference>
<dbReference type="NCBIfam" id="NF009774">
    <property type="entry name" value="PRK13271.1"/>
    <property type="match status" value="1"/>
</dbReference>
<dbReference type="GO" id="GO:0005737">
    <property type="term" value="C:cytoplasm"/>
    <property type="evidence" value="ECO:0007669"/>
    <property type="project" value="UniProtKB-SubCell"/>
</dbReference>
<sequence>MKYLQVVLNSELFIIFIGIVLFFKYCAALKRDQPHALLTTHRSECLRLTDDRAIALIFQRPSEVFLIMLNQKLPHAPSEELTIDIDLLYEMDPCELKLDEMIEAEPEPEMIEGLPASDALTPADRYLELFEHVQSSKLFADSKTFPDCAPKMDPLDILIRYRKVKRHRDFDLKRFVENHFWLPETPSSEYVSDPANSLKEHIDQLWPVLTREPQDHIPWSSLLPLPQSYIVPGGRFSETYYWDSYFTMLGLAESGREDLLKCMADNFAWMIENYGHIPNGNRTYYLSRSQPPVFALMVELFEEDGVRGARRYLDHLKMEYAFWMDGADSLVLNQAYRHVIRMSDGSLLNRYWDDRDTPRDESWLEDVETAKHSGRPPNEVYRDLRAGAASGWDYSSRWLRDAGRLASIRTTQFIPIDLNAFLYKLESAIANISALKGDKEAEALFRQKANDRRDAVNRYLWDDENGCYRDYDWRREQMALFSAASIVPLYVGMATHEQADRLANAVRSRLLTPGGILATEHETGEQWDKPNGWAPLQWMAIQGFKLYGDDHLGDEIARNWLKTVNLFYQEHHKLIEKYHIADGMPREGGGGEYPLQDGFGWTNGVVRRLIGLYGEP</sequence>
<dbReference type="InterPro" id="IPR018232">
    <property type="entry name" value="Glyco_hydro_37_CS"/>
</dbReference>
<dbReference type="HOGENOM" id="CLU_006451_3_1_6"/>
<comment type="pathway">
    <text evidence="4">Glycan degradation; trehalose degradation; D-glucose from alpha,alpha-trehalose: step 1/1.</text>
</comment>
<dbReference type="FunFam" id="1.50.10.10:FF:000003">
    <property type="entry name" value="Cytoplasmic trehalase"/>
    <property type="match status" value="1"/>
</dbReference>
<evidence type="ECO:0000256" key="3">
    <source>
        <dbReference type="ARBA" id="ARBA00023295"/>
    </source>
</evidence>
<feature type="binding site" evidence="4">
    <location>
        <begin position="288"/>
        <end position="290"/>
    </location>
    <ligand>
        <name>substrate</name>
    </ligand>
</feature>
<evidence type="ECO:0000313" key="7">
    <source>
        <dbReference type="Proteomes" id="UP000003880"/>
    </source>
</evidence>
<dbReference type="PRINTS" id="PR00744">
    <property type="entry name" value="GLHYDRLASE37"/>
</dbReference>
<dbReference type="InterPro" id="IPR012341">
    <property type="entry name" value="6hp_glycosidase-like_sf"/>
</dbReference>
<dbReference type="eggNOG" id="COG1626">
    <property type="taxonomic scope" value="Bacteria"/>
</dbReference>
<feature type="binding site" evidence="4">
    <location>
        <position position="592"/>
    </location>
    <ligand>
        <name>substrate</name>
    </ligand>
</feature>
<feature type="transmembrane region" description="Helical" evidence="5">
    <location>
        <begin position="6"/>
        <end position="27"/>
    </location>
</feature>
<organism evidence="6 7">
    <name type="scientific">Citrobacter youngae ATCC 29220</name>
    <dbReference type="NCBI Taxonomy" id="500640"/>
    <lineage>
        <taxon>Bacteria</taxon>
        <taxon>Pseudomonadati</taxon>
        <taxon>Pseudomonadota</taxon>
        <taxon>Gammaproteobacteria</taxon>
        <taxon>Enterobacterales</taxon>
        <taxon>Enterobacteriaceae</taxon>
        <taxon>Citrobacter</taxon>
        <taxon>Citrobacter freundii complex</taxon>
    </lineage>
</organism>
<dbReference type="InterPro" id="IPR023715">
    <property type="entry name" value="Cyt_trehalase"/>
</dbReference>
<comment type="caution">
    <text evidence="6">The sequence shown here is derived from an EMBL/GenBank/DDBJ whole genome shotgun (WGS) entry which is preliminary data.</text>
</comment>
<feature type="binding site" evidence="4">
    <location>
        <position position="279"/>
    </location>
    <ligand>
        <name>substrate</name>
    </ligand>
</feature>
<comment type="similarity">
    <text evidence="4">Belongs to the glycosyl hydrolase 37 family.</text>
</comment>
<evidence type="ECO:0000256" key="5">
    <source>
        <dbReference type="SAM" id="Phobius"/>
    </source>
</evidence>
<feature type="binding site" evidence="4">
    <location>
        <position position="235"/>
    </location>
    <ligand>
        <name>substrate</name>
    </ligand>
</feature>
<dbReference type="PROSITE" id="PS00927">
    <property type="entry name" value="TREHALASE_1"/>
    <property type="match status" value="1"/>
</dbReference>
<feature type="active site" description="Proton donor/acceptor" evidence="4">
    <location>
        <position position="393"/>
    </location>
</feature>
<dbReference type="SUPFAM" id="SSF48208">
    <property type="entry name" value="Six-hairpin glycosidases"/>
    <property type="match status" value="1"/>
</dbReference>
<dbReference type="HAMAP" id="MF_01059">
    <property type="entry name" value="Cyt_trehalase"/>
    <property type="match status" value="1"/>
</dbReference>
<dbReference type="Proteomes" id="UP000003880">
    <property type="component" value="Unassembled WGS sequence"/>
</dbReference>
<dbReference type="GO" id="GO:0005993">
    <property type="term" value="P:trehalose catabolic process"/>
    <property type="evidence" value="ECO:0007669"/>
    <property type="project" value="UniProtKB-UniRule"/>
</dbReference>
<keyword evidence="5" id="KW-0812">Transmembrane</keyword>
<gene>
    <name evidence="4" type="primary">treF</name>
    <name evidence="6" type="ORF">CIT292_10296</name>
</gene>
<feature type="binding site" evidence="4">
    <location>
        <begin position="242"/>
        <end position="243"/>
    </location>
    <ligand>
        <name>substrate</name>
    </ligand>
</feature>
<proteinExistence type="inferred from homology"/>
<accession>D4BID1</accession>
<dbReference type="EC" id="3.2.1.28" evidence="4"/>
<name>D4BID1_9ENTR</name>
<dbReference type="PANTHER" id="PTHR23403">
    <property type="entry name" value="TREHALASE"/>
    <property type="match status" value="1"/>
</dbReference>
<evidence type="ECO:0000256" key="2">
    <source>
        <dbReference type="ARBA" id="ARBA00022801"/>
    </source>
</evidence>
<feature type="binding site" evidence="4">
    <location>
        <position position="391"/>
    </location>
    <ligand>
        <name>substrate</name>
    </ligand>
</feature>
<feature type="binding site" evidence="4">
    <location>
        <begin position="359"/>
        <end position="361"/>
    </location>
    <ligand>
        <name>substrate</name>
    </ligand>
</feature>
<dbReference type="AlphaFoldDB" id="D4BID1"/>
<feature type="active site" description="Proton donor/acceptor" evidence="4">
    <location>
        <position position="576"/>
    </location>
</feature>
<dbReference type="EMBL" id="ABWL02000023">
    <property type="protein sequence ID" value="EFE06175.1"/>
    <property type="molecule type" value="Genomic_DNA"/>
</dbReference>
<protein>
    <recommendedName>
        <fullName evidence="4">Cytoplasmic trehalase</fullName>
        <ecNumber evidence="4">3.2.1.28</ecNumber>
    </recommendedName>
    <alternativeName>
        <fullName evidence="4">Alpha,alpha-trehalase</fullName>
    </alternativeName>
    <alternativeName>
        <fullName evidence="4">Alpha,alpha-trehalose glucohydrolase</fullName>
    </alternativeName>
</protein>
<comment type="function">
    <text evidence="4">Hydrolyzes trehalose to glucose. Could be involved, in cells returning to low osmolarity conditions, in the utilization of the accumulated cytoplasmic trehalose, which was synthesized in response to high osmolarity.</text>
</comment>
<keyword evidence="2 4" id="KW-0378">Hydrolase</keyword>
<dbReference type="PROSITE" id="PS00928">
    <property type="entry name" value="TREHALASE_2"/>
    <property type="match status" value="1"/>
</dbReference>
<dbReference type="InterPro" id="IPR008928">
    <property type="entry name" value="6-hairpin_glycosidase_sf"/>
</dbReference>
<dbReference type="InterPro" id="IPR001661">
    <property type="entry name" value="Glyco_hydro_37"/>
</dbReference>
<dbReference type="Gene3D" id="1.50.10.10">
    <property type="match status" value="1"/>
</dbReference>
<keyword evidence="5" id="KW-0472">Membrane</keyword>
<dbReference type="UniPathway" id="UPA00300">
    <property type="reaction ID" value="UER00535"/>
</dbReference>
<evidence type="ECO:0000256" key="4">
    <source>
        <dbReference type="HAMAP-Rule" id="MF_01059"/>
    </source>
</evidence>
<reference evidence="6 7" key="1">
    <citation type="submission" date="2010-02" db="EMBL/GenBank/DDBJ databases">
        <authorList>
            <person name="Weinstock G."/>
            <person name="Sodergren E."/>
            <person name="Clifton S."/>
            <person name="Fulton L."/>
            <person name="Fulton B."/>
            <person name="Courtney L."/>
            <person name="Fronick C."/>
            <person name="Harrison M."/>
            <person name="Strong C."/>
            <person name="Farmer C."/>
            <person name="Delahaunty K."/>
            <person name="Markovic C."/>
            <person name="Hall O."/>
            <person name="Minx P."/>
            <person name="Tomlinson C."/>
            <person name="Mitreva M."/>
            <person name="Nelson J."/>
            <person name="Hou S."/>
            <person name="Wollam A."/>
            <person name="Pepin K.H."/>
            <person name="Johnson M."/>
            <person name="Bhonagiri V."/>
            <person name="Zhang X."/>
            <person name="Suruliraj S."/>
            <person name="Warren W."/>
            <person name="Chinwalla A."/>
            <person name="Mardis E.R."/>
            <person name="Wilson R.K."/>
        </authorList>
    </citation>
    <scope>NUCLEOTIDE SEQUENCE [LARGE SCALE GENOMIC DNA]</scope>
    <source>
        <strain evidence="6 7">ATCC 29220</strain>
    </source>
</reference>
<evidence type="ECO:0000256" key="1">
    <source>
        <dbReference type="ARBA" id="ARBA00022490"/>
    </source>
</evidence>
<dbReference type="GO" id="GO:0004555">
    <property type="term" value="F:alpha,alpha-trehalase activity"/>
    <property type="evidence" value="ECO:0007669"/>
    <property type="project" value="UniProtKB-UniRule"/>
</dbReference>
<dbReference type="PANTHER" id="PTHR23403:SF8">
    <property type="entry name" value="CYTOPLASMIC TREHALASE"/>
    <property type="match status" value="1"/>
</dbReference>
<keyword evidence="5" id="KW-1133">Transmembrane helix</keyword>
<dbReference type="Pfam" id="PF01204">
    <property type="entry name" value="Trehalase"/>
    <property type="match status" value="1"/>
</dbReference>
<evidence type="ECO:0000313" key="6">
    <source>
        <dbReference type="EMBL" id="EFE06175.1"/>
    </source>
</evidence>
<comment type="subunit">
    <text evidence="4">Monomer.</text>
</comment>
<dbReference type="NCBIfam" id="NF009773">
    <property type="entry name" value="PRK13270.1"/>
    <property type="match status" value="1"/>
</dbReference>
<keyword evidence="1 4" id="KW-0963">Cytoplasm</keyword>
<comment type="catalytic activity">
    <reaction evidence="4">
        <text>alpha,alpha-trehalose + H2O = alpha-D-glucose + beta-D-glucose</text>
        <dbReference type="Rhea" id="RHEA:32675"/>
        <dbReference type="ChEBI" id="CHEBI:15377"/>
        <dbReference type="ChEBI" id="CHEBI:15903"/>
        <dbReference type="ChEBI" id="CHEBI:16551"/>
        <dbReference type="ChEBI" id="CHEBI:17925"/>
        <dbReference type="EC" id="3.2.1.28"/>
    </reaction>
</comment>
<keyword evidence="3 4" id="KW-0326">Glycosidase</keyword>
<comment type="subcellular location">
    <subcellularLocation>
        <location evidence="4">Cytoplasm</location>
    </subcellularLocation>
</comment>